<keyword evidence="2 4" id="KW-0648">Protein biosynthesis</keyword>
<dbReference type="Pfam" id="PF04073">
    <property type="entry name" value="tRNA_edit"/>
    <property type="match status" value="1"/>
</dbReference>
<dbReference type="EC" id="4.2.-.-" evidence="4"/>
<evidence type="ECO:0000256" key="2">
    <source>
        <dbReference type="ARBA" id="ARBA00022917"/>
    </source>
</evidence>
<reference evidence="6 7" key="1">
    <citation type="journal article" date="2013" name="Int. J. Syst. Evol. Microbiol.">
        <title>Celerinatantimonas yamalensis sp. nov., a cold-adapted diazotrophic bacterium from a cold permafrost brine.</title>
        <authorList>
            <person name="Shcherbakova V."/>
            <person name="Chuvilskaya N."/>
            <person name="Rivkina E."/>
            <person name="Demidov N."/>
            <person name="Uchaeva V."/>
            <person name="Suetin S."/>
            <person name="Suzina N."/>
            <person name="Gilichinsky D."/>
        </authorList>
    </citation>
    <scope>NUCLEOTIDE SEQUENCE [LARGE SCALE GENOMIC DNA]</scope>
    <source>
        <strain evidence="6 7">C7</strain>
    </source>
</reference>
<comment type="caution">
    <text evidence="6">The sequence shown here is derived from an EMBL/GenBank/DDBJ whole genome shotgun (WGS) entry which is preliminary data.</text>
</comment>
<sequence length="158" mass="17305">MTMEKTAIQVYLDEQSIAYQAVNFIRDGDALTPYPKPMVAWSCIYKTLALTGKRTGPVIAVVPVHARLSYKKLAQLTGNRSVGMVPEERLVATTGYVHGANNPIGIWRAKQFPIFIDAQAQTQTTICVSAGEIGRAMLIDRRQLAALVQAKFAVLVEA</sequence>
<dbReference type="RefSeq" id="WP_408623144.1">
    <property type="nucleotide sequence ID" value="NZ_JBEQCT010000002.1"/>
</dbReference>
<organism evidence="6 7">
    <name type="scientific">Celerinatantimonas yamalensis</name>
    <dbReference type="NCBI Taxonomy" id="559956"/>
    <lineage>
        <taxon>Bacteria</taxon>
        <taxon>Pseudomonadati</taxon>
        <taxon>Pseudomonadota</taxon>
        <taxon>Gammaproteobacteria</taxon>
        <taxon>Celerinatantimonadaceae</taxon>
        <taxon>Celerinatantimonas</taxon>
    </lineage>
</organism>
<evidence type="ECO:0000256" key="4">
    <source>
        <dbReference type="PIRNR" id="PIRNR006181"/>
    </source>
</evidence>
<dbReference type="Gene3D" id="3.90.960.10">
    <property type="entry name" value="YbaK/aminoacyl-tRNA synthetase-associated domain"/>
    <property type="match status" value="1"/>
</dbReference>
<dbReference type="PIRSF" id="PIRSF006181">
    <property type="entry name" value="EbsC_YbaK"/>
    <property type="match status" value="1"/>
</dbReference>
<dbReference type="InterPro" id="IPR036754">
    <property type="entry name" value="YbaK/aa-tRNA-synt-asso_dom_sf"/>
</dbReference>
<keyword evidence="7" id="KW-1185">Reference proteome</keyword>
<evidence type="ECO:0000259" key="5">
    <source>
        <dbReference type="Pfam" id="PF04073"/>
    </source>
</evidence>
<name>A0ABW9G8A2_9GAMM</name>
<evidence type="ECO:0000256" key="3">
    <source>
        <dbReference type="ARBA" id="ARBA00023239"/>
    </source>
</evidence>
<evidence type="ECO:0000313" key="6">
    <source>
        <dbReference type="EMBL" id="MFM2484956.1"/>
    </source>
</evidence>
<comment type="similarity">
    <text evidence="1 4">Belongs to the prolyl-tRNA editing family. YbaK/EbsC subfamily.</text>
</comment>
<dbReference type="PANTHER" id="PTHR30411">
    <property type="entry name" value="CYTOPLASMIC PROTEIN"/>
    <property type="match status" value="1"/>
</dbReference>
<proteinExistence type="inferred from homology"/>
<evidence type="ECO:0000313" key="7">
    <source>
        <dbReference type="Proteomes" id="UP001629953"/>
    </source>
</evidence>
<gene>
    <name evidence="6" type="ORF">ABUE30_07730</name>
</gene>
<dbReference type="SUPFAM" id="SSF55826">
    <property type="entry name" value="YbaK/ProRS associated domain"/>
    <property type="match status" value="1"/>
</dbReference>
<feature type="domain" description="YbaK/aminoacyl-tRNA synthetase-associated" evidence="5">
    <location>
        <begin position="44"/>
        <end position="145"/>
    </location>
</feature>
<dbReference type="EMBL" id="JBEQCT010000002">
    <property type="protein sequence ID" value="MFM2484956.1"/>
    <property type="molecule type" value="Genomic_DNA"/>
</dbReference>
<evidence type="ECO:0000256" key="1">
    <source>
        <dbReference type="ARBA" id="ARBA00009798"/>
    </source>
</evidence>
<dbReference type="InterPro" id="IPR004369">
    <property type="entry name" value="Prolyl-tRNA_editing_YbaK/EbsC"/>
</dbReference>
<dbReference type="PANTHER" id="PTHR30411:SF0">
    <property type="entry name" value="CYS-TRNA(PRO)_CYS-TRNA(CYS) DEACYLASE YBAK"/>
    <property type="match status" value="1"/>
</dbReference>
<protein>
    <recommendedName>
        <fullName evidence="4">Cys-tRNA(Pro)/Cys-tRNA(Cys) deacylase</fullName>
        <ecNumber evidence="4">4.2.-.-</ecNumber>
    </recommendedName>
</protein>
<dbReference type="Proteomes" id="UP001629953">
    <property type="component" value="Unassembled WGS sequence"/>
</dbReference>
<keyword evidence="3 4" id="KW-0456">Lyase</keyword>
<accession>A0ABW9G8A2</accession>
<dbReference type="InterPro" id="IPR007214">
    <property type="entry name" value="YbaK/aa-tRNA-synth-assoc-dom"/>
</dbReference>